<evidence type="ECO:0008006" key="4">
    <source>
        <dbReference type="Google" id="ProtNLM"/>
    </source>
</evidence>
<dbReference type="RefSeq" id="WP_189787714.1">
    <property type="nucleotide sequence ID" value="NZ_BNAT01000051.1"/>
</dbReference>
<accession>A0A918ZPA2</accession>
<keyword evidence="3" id="KW-1185">Reference proteome</keyword>
<sequence>MDLPVKARRWGHDRDPGRTLARKYLLSGIARCGLCHTKIRGQVNQKWKPGSKAAKFTYQCSVTNGGCGKVGRVGDPVDEFIISLVLAEQRERAAVSAVAPAEQWPRAAELAAVEADLAELTQAAKAQKITVSTLLMLLPDLERRRDELKLERGRFNKERQQAESLTADIGEDFRSLPIERQQALILHSLSAVLIHPAGRGRRKFDPSLIEPVWR</sequence>
<reference evidence="2" key="1">
    <citation type="journal article" date="2014" name="Int. J. Syst. Evol. Microbiol.">
        <title>Complete genome sequence of Corynebacterium casei LMG S-19264T (=DSM 44701T), isolated from a smear-ripened cheese.</title>
        <authorList>
            <consortium name="US DOE Joint Genome Institute (JGI-PGF)"/>
            <person name="Walter F."/>
            <person name="Albersmeier A."/>
            <person name="Kalinowski J."/>
            <person name="Ruckert C."/>
        </authorList>
    </citation>
    <scope>NUCLEOTIDE SEQUENCE</scope>
    <source>
        <strain evidence="2">CGMCC 4.7403</strain>
    </source>
</reference>
<dbReference type="Proteomes" id="UP000603227">
    <property type="component" value="Unassembled WGS sequence"/>
</dbReference>
<proteinExistence type="predicted"/>
<evidence type="ECO:0000256" key="1">
    <source>
        <dbReference type="SAM" id="Coils"/>
    </source>
</evidence>
<dbReference type="EMBL" id="BNAT01000051">
    <property type="protein sequence ID" value="GHE61024.1"/>
    <property type="molecule type" value="Genomic_DNA"/>
</dbReference>
<feature type="coiled-coil region" evidence="1">
    <location>
        <begin position="110"/>
        <end position="165"/>
    </location>
</feature>
<reference evidence="2" key="2">
    <citation type="submission" date="2020-09" db="EMBL/GenBank/DDBJ databases">
        <authorList>
            <person name="Sun Q."/>
            <person name="Zhou Y."/>
        </authorList>
    </citation>
    <scope>NUCLEOTIDE SEQUENCE</scope>
    <source>
        <strain evidence="2">CGMCC 4.7403</strain>
    </source>
</reference>
<comment type="caution">
    <text evidence="2">The sequence shown here is derived from an EMBL/GenBank/DDBJ whole genome shotgun (WGS) entry which is preliminary data.</text>
</comment>
<name>A0A918ZPA2_9ACTN</name>
<gene>
    <name evidence="2" type="ORF">GCM10017771_84300</name>
</gene>
<organism evidence="2 3">
    <name type="scientific">Streptomyces capitiformicae</name>
    <dbReference type="NCBI Taxonomy" id="2014920"/>
    <lineage>
        <taxon>Bacteria</taxon>
        <taxon>Bacillati</taxon>
        <taxon>Actinomycetota</taxon>
        <taxon>Actinomycetes</taxon>
        <taxon>Kitasatosporales</taxon>
        <taxon>Streptomycetaceae</taxon>
        <taxon>Streptomyces</taxon>
    </lineage>
</organism>
<evidence type="ECO:0000313" key="2">
    <source>
        <dbReference type="EMBL" id="GHE61024.1"/>
    </source>
</evidence>
<protein>
    <recommendedName>
        <fullName evidence="4">Recombinase zinc beta ribbon domain-containing protein</fullName>
    </recommendedName>
</protein>
<keyword evidence="1" id="KW-0175">Coiled coil</keyword>
<evidence type="ECO:0000313" key="3">
    <source>
        <dbReference type="Proteomes" id="UP000603227"/>
    </source>
</evidence>
<dbReference type="AlphaFoldDB" id="A0A918ZPA2"/>